<dbReference type="RefSeq" id="WP_190958160.1">
    <property type="nucleotide sequence ID" value="NZ_JACJTU010000034.1"/>
</dbReference>
<dbReference type="PIRSF" id="PIRSF006276">
    <property type="entry name" value="UspA"/>
    <property type="match status" value="1"/>
</dbReference>
<dbReference type="CDD" id="cd00293">
    <property type="entry name" value="USP-like"/>
    <property type="match status" value="1"/>
</dbReference>
<dbReference type="InterPro" id="IPR006016">
    <property type="entry name" value="UspA"/>
</dbReference>
<evidence type="ECO:0000256" key="1">
    <source>
        <dbReference type="ARBA" id="ARBA00008791"/>
    </source>
</evidence>
<keyword evidence="4" id="KW-1185">Reference proteome</keyword>
<dbReference type="PANTHER" id="PTHR46268">
    <property type="entry name" value="STRESS RESPONSE PROTEIN NHAX"/>
    <property type="match status" value="1"/>
</dbReference>
<proteinExistence type="inferred from homology"/>
<gene>
    <name evidence="3" type="ORF">H6H03_27485</name>
</gene>
<feature type="domain" description="UspA" evidence="2">
    <location>
        <begin position="1"/>
        <end position="157"/>
    </location>
</feature>
<dbReference type="PANTHER" id="PTHR46268:SF8">
    <property type="entry name" value="UNIVERSAL STRESS PROTEIN SLL1388"/>
    <property type="match status" value="1"/>
</dbReference>
<evidence type="ECO:0000259" key="2">
    <source>
        <dbReference type="Pfam" id="PF00582"/>
    </source>
</evidence>
<comment type="similarity">
    <text evidence="1">Belongs to the universal stress protein A family.</text>
</comment>
<name>A0ABR8KDG5_9NOSO</name>
<comment type="caution">
    <text evidence="3">The sequence shown here is derived from an EMBL/GenBank/DDBJ whole genome shotgun (WGS) entry which is preliminary data.</text>
</comment>
<dbReference type="Proteomes" id="UP000637383">
    <property type="component" value="Unassembled WGS sequence"/>
</dbReference>
<sequence>MFKKILVALDRSEVGQKVFDQALSLAQLTQASLMLLHVLSPEEEGSPYVPMVSNFDYYPGLNSQSFELYQKQWESFKTQGIQMLQSFCAQANTAGITTEFTQNLGNPGRLICDLARSYDADLIVMGRRGRSGLTEFFLGSVSNYVLHHAPCSVYIVHLSVTAKKDELVKETRSASSVN</sequence>
<protein>
    <submittedName>
        <fullName evidence="3">Universal stress protein</fullName>
    </submittedName>
</protein>
<dbReference type="Pfam" id="PF00582">
    <property type="entry name" value="Usp"/>
    <property type="match status" value="1"/>
</dbReference>
<reference evidence="3 4" key="1">
    <citation type="journal article" date="2020" name="ISME J.">
        <title>Comparative genomics reveals insights into cyanobacterial evolution and habitat adaptation.</title>
        <authorList>
            <person name="Chen M.Y."/>
            <person name="Teng W.K."/>
            <person name="Zhao L."/>
            <person name="Hu C.X."/>
            <person name="Zhou Y.K."/>
            <person name="Han B.P."/>
            <person name="Song L.R."/>
            <person name="Shu W.S."/>
        </authorList>
    </citation>
    <scope>NUCLEOTIDE SEQUENCE [LARGE SCALE GENOMIC DNA]</scope>
    <source>
        <strain evidence="3 4">FACHB-159</strain>
    </source>
</reference>
<dbReference type="EMBL" id="JACJTU010000034">
    <property type="protein sequence ID" value="MBD2737582.1"/>
    <property type="molecule type" value="Genomic_DNA"/>
</dbReference>
<accession>A0ABR8KDG5</accession>
<dbReference type="PRINTS" id="PR01438">
    <property type="entry name" value="UNVRSLSTRESS"/>
</dbReference>
<dbReference type="Gene3D" id="3.40.50.620">
    <property type="entry name" value="HUPs"/>
    <property type="match status" value="1"/>
</dbReference>
<dbReference type="SUPFAM" id="SSF52402">
    <property type="entry name" value="Adenine nucleotide alpha hydrolases-like"/>
    <property type="match status" value="1"/>
</dbReference>
<dbReference type="InterPro" id="IPR006015">
    <property type="entry name" value="Universal_stress_UspA"/>
</dbReference>
<evidence type="ECO:0000313" key="3">
    <source>
        <dbReference type="EMBL" id="MBD2737582.1"/>
    </source>
</evidence>
<evidence type="ECO:0000313" key="4">
    <source>
        <dbReference type="Proteomes" id="UP000637383"/>
    </source>
</evidence>
<dbReference type="InterPro" id="IPR014729">
    <property type="entry name" value="Rossmann-like_a/b/a_fold"/>
</dbReference>
<organism evidence="3 4">
    <name type="scientific">Nostoc paludosum FACHB-159</name>
    <dbReference type="NCBI Taxonomy" id="2692908"/>
    <lineage>
        <taxon>Bacteria</taxon>
        <taxon>Bacillati</taxon>
        <taxon>Cyanobacteriota</taxon>
        <taxon>Cyanophyceae</taxon>
        <taxon>Nostocales</taxon>
        <taxon>Nostocaceae</taxon>
        <taxon>Nostoc</taxon>
    </lineage>
</organism>